<dbReference type="Gene3D" id="1.10.10.10">
    <property type="entry name" value="Winged helix-like DNA-binding domain superfamily/Winged helix DNA-binding domain"/>
    <property type="match status" value="1"/>
</dbReference>
<evidence type="ECO:0000256" key="6">
    <source>
        <dbReference type="HAMAP-Rule" id="MF_00978"/>
    </source>
</evidence>
<evidence type="ECO:0000313" key="9">
    <source>
        <dbReference type="Proteomes" id="UP000235731"/>
    </source>
</evidence>
<keyword evidence="4 6" id="KW-0092">Biotin</keyword>
<evidence type="ECO:0000256" key="5">
    <source>
        <dbReference type="ARBA" id="ARBA00047846"/>
    </source>
</evidence>
<dbReference type="SUPFAM" id="SSF46785">
    <property type="entry name" value="Winged helix' DNA-binding domain"/>
    <property type="match status" value="1"/>
</dbReference>
<dbReference type="SUPFAM" id="SSF55681">
    <property type="entry name" value="Class II aaRS and biotin synthetases"/>
    <property type="match status" value="1"/>
</dbReference>
<dbReference type="InterPro" id="IPR004408">
    <property type="entry name" value="Biotin_CoA_COase_ligase"/>
</dbReference>
<dbReference type="InterPro" id="IPR008988">
    <property type="entry name" value="Transcriptional_repressor_C"/>
</dbReference>
<dbReference type="HAMAP" id="MF_00978">
    <property type="entry name" value="Bifunct_BirA"/>
    <property type="match status" value="1"/>
</dbReference>
<dbReference type="InterPro" id="IPR036388">
    <property type="entry name" value="WH-like_DNA-bd_sf"/>
</dbReference>
<feature type="binding site" evidence="6">
    <location>
        <begin position="120"/>
        <end position="122"/>
    </location>
    <ligand>
        <name>biotin</name>
        <dbReference type="ChEBI" id="CHEBI:57586"/>
    </ligand>
</feature>
<dbReference type="SUPFAM" id="SSF50037">
    <property type="entry name" value="C-terminal domain of transcriptional repressors"/>
    <property type="match status" value="1"/>
</dbReference>
<reference evidence="8 9" key="1">
    <citation type="submission" date="2018-01" db="EMBL/GenBank/DDBJ databases">
        <title>Metagenomic assembled genomes from two thermal pools in the Uzon Caldera, Kamchatka, Russia.</title>
        <authorList>
            <person name="Wilkins L."/>
            <person name="Ettinger C."/>
        </authorList>
    </citation>
    <scope>NUCLEOTIDE SEQUENCE [LARGE SCALE GENOMIC DNA]</scope>
    <source>
        <strain evidence="8">ZAV-15</strain>
    </source>
</reference>
<name>A0A2N7PK43_9BACT</name>
<feature type="DNA-binding region" description="H-T-H motif" evidence="6">
    <location>
        <begin position="25"/>
        <end position="44"/>
    </location>
</feature>
<dbReference type="InterPro" id="IPR004143">
    <property type="entry name" value="BPL_LPL_catalytic"/>
</dbReference>
<gene>
    <name evidence="6" type="primary">birA</name>
    <name evidence="8" type="ORF">C0197_02570</name>
</gene>
<evidence type="ECO:0000313" key="8">
    <source>
        <dbReference type="EMBL" id="PMP63442.1"/>
    </source>
</evidence>
<dbReference type="GO" id="GO:0006355">
    <property type="term" value="P:regulation of DNA-templated transcription"/>
    <property type="evidence" value="ECO:0007669"/>
    <property type="project" value="UniProtKB-UniRule"/>
</dbReference>
<dbReference type="Gene3D" id="3.30.930.10">
    <property type="entry name" value="Bira Bifunctional Protein, Domain 2"/>
    <property type="match status" value="1"/>
</dbReference>
<feature type="binding site" evidence="6">
    <location>
        <position position="116"/>
    </location>
    <ligand>
        <name>biotin</name>
        <dbReference type="ChEBI" id="CHEBI:57586"/>
    </ligand>
</feature>
<dbReference type="Pfam" id="PF03099">
    <property type="entry name" value="BPL_LplA_LipB"/>
    <property type="match status" value="1"/>
</dbReference>
<dbReference type="InterPro" id="IPR045864">
    <property type="entry name" value="aa-tRNA-synth_II/BPL/LPL"/>
</dbReference>
<dbReference type="Pfam" id="PF02237">
    <property type="entry name" value="BPL_C"/>
    <property type="match status" value="1"/>
</dbReference>
<keyword evidence="6" id="KW-0238">DNA-binding</keyword>
<dbReference type="GO" id="GO:0005737">
    <property type="term" value="C:cytoplasm"/>
    <property type="evidence" value="ECO:0007669"/>
    <property type="project" value="TreeGrafter"/>
</dbReference>
<keyword evidence="6" id="KW-0678">Repressor</keyword>
<dbReference type="GO" id="GO:0003677">
    <property type="term" value="F:DNA binding"/>
    <property type="evidence" value="ECO:0007669"/>
    <property type="project" value="UniProtKB-UniRule"/>
</dbReference>
<dbReference type="GO" id="GO:0004077">
    <property type="term" value="F:biotin--[biotin carboxyl-carrier protein] ligase activity"/>
    <property type="evidence" value="ECO:0007669"/>
    <property type="project" value="UniProtKB-UniRule"/>
</dbReference>
<dbReference type="EMBL" id="PNIE01000035">
    <property type="protein sequence ID" value="PMP63442.1"/>
    <property type="molecule type" value="Genomic_DNA"/>
</dbReference>
<dbReference type="PANTHER" id="PTHR12835">
    <property type="entry name" value="BIOTIN PROTEIN LIGASE"/>
    <property type="match status" value="1"/>
</dbReference>
<evidence type="ECO:0000256" key="4">
    <source>
        <dbReference type="ARBA" id="ARBA00023267"/>
    </source>
</evidence>
<comment type="function">
    <text evidence="6">Acts both as a biotin--[acetyl-CoA-carboxylase] ligase and a repressor.</text>
</comment>
<dbReference type="CDD" id="cd16442">
    <property type="entry name" value="BPL"/>
    <property type="match status" value="1"/>
</dbReference>
<keyword evidence="6" id="KW-0805">Transcription regulation</keyword>
<evidence type="ECO:0000256" key="3">
    <source>
        <dbReference type="ARBA" id="ARBA00022840"/>
    </source>
</evidence>
<comment type="similarity">
    <text evidence="6">Belongs to the biotin--protein ligase family.</text>
</comment>
<keyword evidence="3 6" id="KW-0067">ATP-binding</keyword>
<dbReference type="NCBIfam" id="TIGR00121">
    <property type="entry name" value="birA_ligase"/>
    <property type="match status" value="1"/>
</dbReference>
<evidence type="ECO:0000256" key="2">
    <source>
        <dbReference type="ARBA" id="ARBA00022741"/>
    </source>
</evidence>
<dbReference type="EC" id="6.3.4.15" evidence="6"/>
<dbReference type="PANTHER" id="PTHR12835:SF5">
    <property type="entry name" value="BIOTIN--PROTEIN LIGASE"/>
    <property type="match status" value="1"/>
</dbReference>
<comment type="catalytic activity">
    <reaction evidence="5 6">
        <text>biotin + L-lysyl-[protein] + ATP = N(6)-biotinyl-L-lysyl-[protein] + AMP + diphosphate + H(+)</text>
        <dbReference type="Rhea" id="RHEA:11756"/>
        <dbReference type="Rhea" id="RHEA-COMP:9752"/>
        <dbReference type="Rhea" id="RHEA-COMP:10505"/>
        <dbReference type="ChEBI" id="CHEBI:15378"/>
        <dbReference type="ChEBI" id="CHEBI:29969"/>
        <dbReference type="ChEBI" id="CHEBI:30616"/>
        <dbReference type="ChEBI" id="CHEBI:33019"/>
        <dbReference type="ChEBI" id="CHEBI:57586"/>
        <dbReference type="ChEBI" id="CHEBI:83144"/>
        <dbReference type="ChEBI" id="CHEBI:456215"/>
        <dbReference type="EC" id="6.3.4.15"/>
    </reaction>
</comment>
<comment type="caution">
    <text evidence="6">Lacks conserved residue(s) required for the propagation of feature annotation.</text>
</comment>
<feature type="domain" description="BPL/LPL catalytic" evidence="7">
    <location>
        <begin position="81"/>
        <end position="258"/>
    </location>
</feature>
<accession>A0A2N7PK43</accession>
<dbReference type="GO" id="GO:0005524">
    <property type="term" value="F:ATP binding"/>
    <property type="evidence" value="ECO:0007669"/>
    <property type="project" value="UniProtKB-UniRule"/>
</dbReference>
<dbReference type="Gene3D" id="2.30.30.100">
    <property type="match status" value="1"/>
</dbReference>
<sequence>MTNDLWMQEEKILKFLKGSHQIISGETIAKALNISRVSVWKAIRKLREKGYPIKTTKKGYFLEDKDFFIEEDLNKILEKISLFKKIYLFPETTSTMDIAKSYVERGENAVFLAEKQTKGRGRLGRSWESLRGGLWLTLLLYKPPLNLKEAFFLNYLSSLVTAKAMIETFNLPARLKWPNDVLLFGKKVAGVLLEIKAEVDSLEYALIGIGINVNNPVLEKKFMIPAISIKEAIGQEVDRASLLEKLLINFETLYLKKKEILNLWKEFSETLGKEVKVLTSSSTLIGLALDLDEEGRLLLKTKEGEIIPIFSGDCLHLRT</sequence>
<feature type="binding site" evidence="6">
    <location>
        <position position="187"/>
    </location>
    <ligand>
        <name>biotin</name>
        <dbReference type="ChEBI" id="CHEBI:57586"/>
    </ligand>
</feature>
<evidence type="ECO:0000256" key="1">
    <source>
        <dbReference type="ARBA" id="ARBA00022598"/>
    </source>
</evidence>
<keyword evidence="2 6" id="KW-0547">Nucleotide-binding</keyword>
<keyword evidence="1 6" id="KW-0436">Ligase</keyword>
<dbReference type="InterPro" id="IPR036390">
    <property type="entry name" value="WH_DNA-bd_sf"/>
</dbReference>
<dbReference type="InterPro" id="IPR003142">
    <property type="entry name" value="BPL_C"/>
</dbReference>
<dbReference type="PROSITE" id="PS51733">
    <property type="entry name" value="BPL_LPL_CATALYTIC"/>
    <property type="match status" value="1"/>
</dbReference>
<comment type="caution">
    <text evidence="8">The sequence shown here is derived from an EMBL/GenBank/DDBJ whole genome shotgun (WGS) entry which is preliminary data.</text>
</comment>
<dbReference type="InterPro" id="IPR030855">
    <property type="entry name" value="Bifunct_BirA"/>
</dbReference>
<dbReference type="AlphaFoldDB" id="A0A2N7PK43"/>
<keyword evidence="6" id="KW-0804">Transcription</keyword>
<proteinExistence type="inferred from homology"/>
<organism evidence="8 9">
    <name type="scientific">Caldimicrobium thiodismutans</name>
    <dbReference type="NCBI Taxonomy" id="1653476"/>
    <lineage>
        <taxon>Bacteria</taxon>
        <taxon>Pseudomonadati</taxon>
        <taxon>Thermodesulfobacteriota</taxon>
        <taxon>Thermodesulfobacteria</taxon>
        <taxon>Thermodesulfobacteriales</taxon>
        <taxon>Thermodesulfobacteriaceae</taxon>
        <taxon>Caldimicrobium</taxon>
    </lineage>
</organism>
<protein>
    <recommendedName>
        <fullName evidence="6">Bifunctional ligase/repressor BirA</fullName>
    </recommendedName>
    <alternativeName>
        <fullName evidence="6">Biotin--[acetyl-CoA-carboxylase] ligase</fullName>
        <ecNumber evidence="6">6.3.4.15</ecNumber>
    </alternativeName>
    <alternativeName>
        <fullName evidence="6">Biotin--protein ligase</fullName>
    </alternativeName>
    <alternativeName>
        <fullName evidence="6">Biotin-[acetyl-CoA carboxylase] synthetase</fullName>
    </alternativeName>
</protein>
<dbReference type="InterPro" id="IPR013196">
    <property type="entry name" value="HTH_11"/>
</dbReference>
<evidence type="ECO:0000259" key="7">
    <source>
        <dbReference type="PROSITE" id="PS51733"/>
    </source>
</evidence>
<dbReference type="Proteomes" id="UP000235731">
    <property type="component" value="Unassembled WGS sequence"/>
</dbReference>
<dbReference type="Pfam" id="PF08279">
    <property type="entry name" value="HTH_11"/>
    <property type="match status" value="1"/>
</dbReference>